<sequence length="192" mass="20414">MKHISSIASGVVLGTAGVLMMSTLTGCEQKQQEAQNKFLVIEQQPNGKYKVVEEMPTQGPSRAIIRERDEFGRVTERFMNEEEMKALAAQEYQKVQNGTSETLQDNSGSAGMGLAGTILAVAAGSLLGNMIGNALMNNKSFSRNASSVNRSAYSRSAAGKAARKSTSSRKSFFGGTSRSSSYSRSSGGFFGG</sequence>
<dbReference type="PROSITE" id="PS51257">
    <property type="entry name" value="PROKAR_LIPOPROTEIN"/>
    <property type="match status" value="1"/>
</dbReference>
<evidence type="ECO:0000313" key="3">
    <source>
        <dbReference type="EMBL" id="QOP43882.1"/>
    </source>
</evidence>
<dbReference type="Pfam" id="PF26303">
    <property type="entry name" value="UPF0323"/>
    <property type="match status" value="1"/>
</dbReference>
<keyword evidence="4" id="KW-1185">Reference proteome</keyword>
<gene>
    <name evidence="3" type="ORF">FJR45_07935</name>
</gene>
<dbReference type="InterPro" id="IPR059092">
    <property type="entry name" value="UPF0323_dom"/>
</dbReference>
<dbReference type="RefSeq" id="WP_193150068.1">
    <property type="nucleotide sequence ID" value="NZ_CP041235.1"/>
</dbReference>
<evidence type="ECO:0000313" key="4">
    <source>
        <dbReference type="Proteomes" id="UP000593719"/>
    </source>
</evidence>
<feature type="compositionally biased region" description="Low complexity" evidence="1">
    <location>
        <begin position="168"/>
        <end position="192"/>
    </location>
</feature>
<feature type="domain" description="UPF0323" evidence="2">
    <location>
        <begin position="38"/>
        <end position="161"/>
    </location>
</feature>
<name>A0A7M1B5A5_9BACT</name>
<dbReference type="Proteomes" id="UP000593719">
    <property type="component" value="Chromosome"/>
</dbReference>
<feature type="region of interest" description="Disordered" evidence="1">
    <location>
        <begin position="152"/>
        <end position="192"/>
    </location>
</feature>
<protein>
    <recommendedName>
        <fullName evidence="2">UPF0323 domain-containing protein</fullName>
    </recommendedName>
</protein>
<proteinExistence type="predicted"/>
<organism evidence="3 4">
    <name type="scientific">Sulfurimonas sediminis</name>
    <dbReference type="NCBI Taxonomy" id="2590020"/>
    <lineage>
        <taxon>Bacteria</taxon>
        <taxon>Pseudomonadati</taxon>
        <taxon>Campylobacterota</taxon>
        <taxon>Epsilonproteobacteria</taxon>
        <taxon>Campylobacterales</taxon>
        <taxon>Sulfurimonadaceae</taxon>
        <taxon>Sulfurimonas</taxon>
    </lineage>
</organism>
<accession>A0A7M1B5A5</accession>
<dbReference type="AlphaFoldDB" id="A0A7M1B5A5"/>
<dbReference type="EMBL" id="CP041235">
    <property type="protein sequence ID" value="QOP43882.1"/>
    <property type="molecule type" value="Genomic_DNA"/>
</dbReference>
<evidence type="ECO:0000256" key="1">
    <source>
        <dbReference type="SAM" id="MobiDB-lite"/>
    </source>
</evidence>
<reference evidence="3 4" key="1">
    <citation type="submission" date="2019-06" db="EMBL/GenBank/DDBJ databases">
        <title>Sulfurimonas gotlandica sp. nov., a chemoautotrophic and psychrotolerant epsilonproteobacterium isolated from a pelagic redoxcline, and an emended description of the genus Sulfurimonas.</title>
        <authorList>
            <person name="Wang S."/>
            <person name="Jiang L."/>
            <person name="Shao Z."/>
        </authorList>
    </citation>
    <scope>NUCLEOTIDE SEQUENCE [LARGE SCALE GENOMIC DNA]</scope>
    <source>
        <strain evidence="3 4">S2-6</strain>
    </source>
</reference>
<dbReference type="KEGG" id="ssei:FJR45_07935"/>
<evidence type="ECO:0000259" key="2">
    <source>
        <dbReference type="Pfam" id="PF26303"/>
    </source>
</evidence>